<feature type="region of interest" description="Disordered" evidence="1">
    <location>
        <begin position="65"/>
        <end position="93"/>
    </location>
</feature>
<gene>
    <name evidence="2" type="ORF">Tci_039820</name>
</gene>
<dbReference type="EMBL" id="BKCJ010005640">
    <property type="protein sequence ID" value="GEU67842.1"/>
    <property type="molecule type" value="Genomic_DNA"/>
</dbReference>
<reference evidence="2" key="1">
    <citation type="journal article" date="2019" name="Sci. Rep.">
        <title>Draft genome of Tanacetum cinerariifolium, the natural source of mosquito coil.</title>
        <authorList>
            <person name="Yamashiro T."/>
            <person name="Shiraishi A."/>
            <person name="Satake H."/>
            <person name="Nakayama K."/>
        </authorList>
    </citation>
    <scope>NUCLEOTIDE SEQUENCE</scope>
</reference>
<name>A0A6L2M5A0_TANCI</name>
<evidence type="ECO:0000313" key="2">
    <source>
        <dbReference type="EMBL" id="GEU67842.1"/>
    </source>
</evidence>
<dbReference type="AlphaFoldDB" id="A0A6L2M5A0"/>
<proteinExistence type="predicted"/>
<evidence type="ECO:0000256" key="1">
    <source>
        <dbReference type="SAM" id="MobiDB-lite"/>
    </source>
</evidence>
<accession>A0A6L2M5A0</accession>
<sequence>MEAELGTFQTEIAFLKSKDIIREKERELLNYDLENVERALETAERRLHESRVWNKRFYLDMARIGAVPKPPSNDEDTEHSRKKSKNSTFDGTE</sequence>
<protein>
    <submittedName>
        <fullName evidence="2">Uncharacterized protein</fullName>
    </submittedName>
</protein>
<comment type="caution">
    <text evidence="2">The sequence shown here is derived from an EMBL/GenBank/DDBJ whole genome shotgun (WGS) entry which is preliminary data.</text>
</comment>
<organism evidence="2">
    <name type="scientific">Tanacetum cinerariifolium</name>
    <name type="common">Dalmatian daisy</name>
    <name type="synonym">Chrysanthemum cinerariifolium</name>
    <dbReference type="NCBI Taxonomy" id="118510"/>
    <lineage>
        <taxon>Eukaryota</taxon>
        <taxon>Viridiplantae</taxon>
        <taxon>Streptophyta</taxon>
        <taxon>Embryophyta</taxon>
        <taxon>Tracheophyta</taxon>
        <taxon>Spermatophyta</taxon>
        <taxon>Magnoliopsida</taxon>
        <taxon>eudicotyledons</taxon>
        <taxon>Gunneridae</taxon>
        <taxon>Pentapetalae</taxon>
        <taxon>asterids</taxon>
        <taxon>campanulids</taxon>
        <taxon>Asterales</taxon>
        <taxon>Asteraceae</taxon>
        <taxon>Asteroideae</taxon>
        <taxon>Anthemideae</taxon>
        <taxon>Anthemidinae</taxon>
        <taxon>Tanacetum</taxon>
    </lineage>
</organism>